<evidence type="ECO:0000256" key="9">
    <source>
        <dbReference type="ARBA" id="ARBA00022792"/>
    </source>
</evidence>
<evidence type="ECO:0000259" key="19">
    <source>
        <dbReference type="Pfam" id="PF00361"/>
    </source>
</evidence>
<dbReference type="GO" id="GO:0006120">
    <property type="term" value="P:mitochondrial electron transport, NADH to ubiquinone"/>
    <property type="evidence" value="ECO:0007669"/>
    <property type="project" value="InterPro"/>
</dbReference>
<dbReference type="InterPro" id="IPR003917">
    <property type="entry name" value="NADH_UbQ_OxRdtase_chain2"/>
</dbReference>
<dbReference type="GO" id="GO:0005743">
    <property type="term" value="C:mitochondrial inner membrane"/>
    <property type="evidence" value="ECO:0007669"/>
    <property type="project" value="UniProtKB-SubCell"/>
</dbReference>
<feature type="transmembrane region" description="Helical" evidence="18">
    <location>
        <begin position="57"/>
        <end position="78"/>
    </location>
</feature>
<dbReference type="EC" id="7.1.1.2" evidence="4 18"/>
<keyword evidence="7 18" id="KW-0679">Respiratory chain</keyword>
<evidence type="ECO:0000256" key="1">
    <source>
        <dbReference type="ARBA" id="ARBA00003257"/>
    </source>
</evidence>
<dbReference type="InterPro" id="IPR001750">
    <property type="entry name" value="ND/Mrp_TM"/>
</dbReference>
<dbReference type="InterPro" id="IPR050175">
    <property type="entry name" value="Complex_I_Subunit_2"/>
</dbReference>
<evidence type="ECO:0000256" key="12">
    <source>
        <dbReference type="ARBA" id="ARBA00022989"/>
    </source>
</evidence>
<comment type="subcellular location">
    <subcellularLocation>
        <location evidence="2 18">Mitochondrion inner membrane</location>
        <topology evidence="2 18">Multi-pass membrane protein</topology>
    </subcellularLocation>
</comment>
<evidence type="ECO:0000256" key="2">
    <source>
        <dbReference type="ARBA" id="ARBA00004448"/>
    </source>
</evidence>
<evidence type="ECO:0000256" key="18">
    <source>
        <dbReference type="RuleBase" id="RU003403"/>
    </source>
</evidence>
<comment type="similarity">
    <text evidence="3 18">Belongs to the complex I subunit 2 family.</text>
</comment>
<keyword evidence="12 18" id="KW-1133">Transmembrane helix</keyword>
<keyword evidence="11 18" id="KW-0249">Electron transport</keyword>
<comment type="function">
    <text evidence="18">Core subunit of the mitochondrial membrane respiratory chain NADH dehydrogenase (Complex I) which catalyzes electron transfer from NADH through the respiratory chain, using ubiquinone as an electron acceptor. Essential for the catalytic activity and assembly of complex I.</text>
</comment>
<keyword evidence="13 18" id="KW-0520">NAD</keyword>
<evidence type="ECO:0000313" key="20">
    <source>
        <dbReference type="EMBL" id="BAJ24465.1"/>
    </source>
</evidence>
<reference evidence="20" key="1">
    <citation type="journal article" date="2011" name="Mol. Phylogenet. Evol.">
        <title>Exploring the molecular phylogeny of phasmids with whole mitochondrial genome sequences.</title>
        <authorList>
            <person name="Komoto N."/>
            <person name="Yukuhiro K."/>
            <person name="Ueda K."/>
            <person name="Tomita S."/>
        </authorList>
    </citation>
    <scope>NUCLEOTIDE SEQUENCE</scope>
</reference>
<evidence type="ECO:0000256" key="11">
    <source>
        <dbReference type="ARBA" id="ARBA00022982"/>
    </source>
</evidence>
<feature type="transmembrane region" description="Helical" evidence="18">
    <location>
        <begin position="144"/>
        <end position="165"/>
    </location>
</feature>
<comment type="function">
    <text evidence="1">Core subunit of the mitochondrial membrane respiratory chain NADH dehydrogenase (Complex I) that is believed to belong to the minimal assembly required for catalysis. Complex I functions in the transfer of electrons from NADH to the respiratory chain. The immediate electron acceptor for the enzyme is believed to be ubiquinone.</text>
</comment>
<evidence type="ECO:0000256" key="8">
    <source>
        <dbReference type="ARBA" id="ARBA00022692"/>
    </source>
</evidence>
<geneLocation type="mitochondrion" evidence="20"/>
<feature type="transmembrane region" description="Helical" evidence="18">
    <location>
        <begin position="237"/>
        <end position="257"/>
    </location>
</feature>
<keyword evidence="9 18" id="KW-0999">Mitochondrion inner membrane</keyword>
<evidence type="ECO:0000256" key="13">
    <source>
        <dbReference type="ARBA" id="ARBA00023027"/>
    </source>
</evidence>
<dbReference type="Pfam" id="PF00361">
    <property type="entry name" value="Proton_antipo_M"/>
    <property type="match status" value="1"/>
</dbReference>
<comment type="catalytic activity">
    <reaction evidence="17 18">
        <text>a ubiquinone + NADH + 5 H(+)(in) = a ubiquinol + NAD(+) + 4 H(+)(out)</text>
        <dbReference type="Rhea" id="RHEA:29091"/>
        <dbReference type="Rhea" id="RHEA-COMP:9565"/>
        <dbReference type="Rhea" id="RHEA-COMP:9566"/>
        <dbReference type="ChEBI" id="CHEBI:15378"/>
        <dbReference type="ChEBI" id="CHEBI:16389"/>
        <dbReference type="ChEBI" id="CHEBI:17976"/>
        <dbReference type="ChEBI" id="CHEBI:57540"/>
        <dbReference type="ChEBI" id="CHEBI:57945"/>
        <dbReference type="EC" id="7.1.1.2"/>
    </reaction>
</comment>
<dbReference type="PRINTS" id="PR01436">
    <property type="entry name" value="NADHDHGNASE2"/>
</dbReference>
<evidence type="ECO:0000256" key="6">
    <source>
        <dbReference type="ARBA" id="ARBA00022448"/>
    </source>
</evidence>
<dbReference type="PANTHER" id="PTHR46552">
    <property type="entry name" value="NADH-UBIQUINONE OXIDOREDUCTASE CHAIN 2"/>
    <property type="match status" value="1"/>
</dbReference>
<evidence type="ECO:0000256" key="16">
    <source>
        <dbReference type="ARBA" id="ARBA00023136"/>
    </source>
</evidence>
<evidence type="ECO:0000256" key="17">
    <source>
        <dbReference type="ARBA" id="ARBA00049551"/>
    </source>
</evidence>
<evidence type="ECO:0000256" key="10">
    <source>
        <dbReference type="ARBA" id="ARBA00022967"/>
    </source>
</evidence>
<keyword evidence="15 18" id="KW-0496">Mitochondrion</keyword>
<keyword evidence="10 18" id="KW-1278">Translocase</keyword>
<evidence type="ECO:0000256" key="3">
    <source>
        <dbReference type="ARBA" id="ARBA00007012"/>
    </source>
</evidence>
<protein>
    <recommendedName>
        <fullName evidence="5 18">NADH-ubiquinone oxidoreductase chain 2</fullName>
        <ecNumber evidence="4 18">7.1.1.2</ecNumber>
    </recommendedName>
</protein>
<name>E2RUT1_9NEOP</name>
<feature type="transmembrane region" description="Helical" evidence="18">
    <location>
        <begin position="7"/>
        <end position="33"/>
    </location>
</feature>
<dbReference type="GO" id="GO:0008137">
    <property type="term" value="F:NADH dehydrogenase (ubiquinone) activity"/>
    <property type="evidence" value="ECO:0007669"/>
    <property type="project" value="UniProtKB-EC"/>
</dbReference>
<evidence type="ECO:0000256" key="5">
    <source>
        <dbReference type="ARBA" id="ARBA00021008"/>
    </source>
</evidence>
<sequence length="336" mass="39057">MNKSTNILFMSILVMSVIIAVSSNSWFIVWMGMEINLMSFMPLITNKNNMMSKDASLTYFMVQTIASMFLLMSIIMMFNKNMPNSMNNTMLTMMMSSLMMKSGMSPFHSWLPKVMEGMNWYNCFILMTWQKIMPLMMMSNIVELNWITTMTIIMSVIVGAVGGLNQTSLRKLMAYSSISNNGWMLMAMLISETTWLMYLIIYMIMMLTMTLSMNMYMNYHMNQLISMNETTIKKLMLMMNMMSMGGMPPMLGFMPKLLVIQSTMFKYEIMLMGVMIIMTLITVFYYLRMMFPAMMLSPIEQKWLNKTNYKNKQLVIMTSSMSIMGLTTISMLMSIY</sequence>
<accession>E2RUT1</accession>
<dbReference type="AlphaFoldDB" id="E2RUT1"/>
<keyword evidence="14 18" id="KW-0830">Ubiquinone</keyword>
<organism evidence="20">
    <name type="scientific">Orestes mouhotii</name>
    <dbReference type="NCBI Taxonomy" id="590986"/>
    <lineage>
        <taxon>Eukaryota</taxon>
        <taxon>Metazoa</taxon>
        <taxon>Ecdysozoa</taxon>
        <taxon>Arthropoda</taxon>
        <taxon>Hexapoda</taxon>
        <taxon>Insecta</taxon>
        <taxon>Pterygota</taxon>
        <taxon>Neoptera</taxon>
        <taxon>Polyneoptera</taxon>
        <taxon>Phasmatodea</taxon>
        <taxon>Verophasmatodea</taxon>
        <taxon>Areolatae</taxon>
        <taxon>Bacilloidea</taxon>
        <taxon>Heteropterygidae</taxon>
        <taxon>Dataminae</taxon>
        <taxon>Datamini</taxon>
        <taxon>Orestes</taxon>
    </lineage>
</organism>
<proteinExistence type="inferred from homology"/>
<feature type="transmembrane region" description="Helical" evidence="18">
    <location>
        <begin position="269"/>
        <end position="287"/>
    </location>
</feature>
<evidence type="ECO:0000256" key="14">
    <source>
        <dbReference type="ARBA" id="ARBA00023075"/>
    </source>
</evidence>
<feature type="transmembrane region" description="Helical" evidence="18">
    <location>
        <begin position="196"/>
        <end position="216"/>
    </location>
</feature>
<dbReference type="PANTHER" id="PTHR46552:SF1">
    <property type="entry name" value="NADH-UBIQUINONE OXIDOREDUCTASE CHAIN 2"/>
    <property type="match status" value="1"/>
</dbReference>
<keyword evidence="8 18" id="KW-0812">Transmembrane</keyword>
<evidence type="ECO:0000256" key="7">
    <source>
        <dbReference type="ARBA" id="ARBA00022660"/>
    </source>
</evidence>
<gene>
    <name evidence="20" type="primary">ND2</name>
</gene>
<evidence type="ECO:0000256" key="4">
    <source>
        <dbReference type="ARBA" id="ARBA00012944"/>
    </source>
</evidence>
<feature type="transmembrane region" description="Helical" evidence="18">
    <location>
        <begin position="314"/>
        <end position="335"/>
    </location>
</feature>
<keyword evidence="6" id="KW-0813">Transport</keyword>
<evidence type="ECO:0000256" key="15">
    <source>
        <dbReference type="ARBA" id="ARBA00023128"/>
    </source>
</evidence>
<feature type="domain" description="NADH:quinone oxidoreductase/Mrp antiporter transmembrane" evidence="19">
    <location>
        <begin position="23"/>
        <end position="282"/>
    </location>
</feature>
<keyword evidence="16 18" id="KW-0472">Membrane</keyword>
<dbReference type="EMBL" id="AB477462">
    <property type="protein sequence ID" value="BAJ24465.1"/>
    <property type="molecule type" value="Genomic_DNA"/>
</dbReference>